<gene>
    <name evidence="1" type="ORF">PHMEG_00017005</name>
</gene>
<comment type="caution">
    <text evidence="1">The sequence shown here is derived from an EMBL/GenBank/DDBJ whole genome shotgun (WGS) entry which is preliminary data.</text>
</comment>
<protein>
    <submittedName>
        <fullName evidence="1">Uncharacterized protein</fullName>
    </submittedName>
</protein>
<proteinExistence type="predicted"/>
<dbReference type="Proteomes" id="UP000198211">
    <property type="component" value="Unassembled WGS sequence"/>
</dbReference>
<sequence>MEVEGITTFSDPPTTSYRYALKLENDKLSIWMEDRTTKKQWYTGAMAKADYVTSANSVTDASAGDYLKCFQDALDGELDETGDIQRTLEFRTGGGLRLSFSVKFRVLRSVRVAKYTFKLDSVSVERIDVLESKLRDLQEELEKGGKVHPVKFTTSKKNGSILRWSPIVVREFASTSLDGDVQITREGIYNIAVIVNLACHNQNQIVQLLKNDELIQMVYAPYTGYCTSVSLNTTERLEKNDKLTLKCDCNLSGTSDLTITRLGN</sequence>
<name>A0A225VXM6_9STRA</name>
<accession>A0A225VXM6</accession>
<keyword evidence="2" id="KW-1185">Reference proteome</keyword>
<dbReference type="EMBL" id="NBNE01002530">
    <property type="protein sequence ID" value="OWZ10183.1"/>
    <property type="molecule type" value="Genomic_DNA"/>
</dbReference>
<evidence type="ECO:0000313" key="2">
    <source>
        <dbReference type="Proteomes" id="UP000198211"/>
    </source>
</evidence>
<dbReference type="OrthoDB" id="100955at2759"/>
<reference evidence="2" key="1">
    <citation type="submission" date="2017-03" db="EMBL/GenBank/DDBJ databases">
        <title>Phytopthora megakarya and P. palmivora, two closely related causual agents of cacao black pod achieved similar genome size and gene model numbers by different mechanisms.</title>
        <authorList>
            <person name="Ali S."/>
            <person name="Shao J."/>
            <person name="Larry D.J."/>
            <person name="Kronmiller B."/>
            <person name="Shen D."/>
            <person name="Strem M.D."/>
            <person name="Melnick R.L."/>
            <person name="Guiltinan M.J."/>
            <person name="Tyler B.M."/>
            <person name="Meinhardt L.W."/>
            <person name="Bailey B.A."/>
        </authorList>
    </citation>
    <scope>NUCLEOTIDE SEQUENCE [LARGE SCALE GENOMIC DNA]</scope>
    <source>
        <strain evidence="2">zdho120</strain>
    </source>
</reference>
<organism evidence="1 2">
    <name type="scientific">Phytophthora megakarya</name>
    <dbReference type="NCBI Taxonomy" id="4795"/>
    <lineage>
        <taxon>Eukaryota</taxon>
        <taxon>Sar</taxon>
        <taxon>Stramenopiles</taxon>
        <taxon>Oomycota</taxon>
        <taxon>Peronosporomycetes</taxon>
        <taxon>Peronosporales</taxon>
        <taxon>Peronosporaceae</taxon>
        <taxon>Phytophthora</taxon>
    </lineage>
</organism>
<dbReference type="AlphaFoldDB" id="A0A225VXM6"/>
<evidence type="ECO:0000313" key="1">
    <source>
        <dbReference type="EMBL" id="OWZ10183.1"/>
    </source>
</evidence>